<name>A0A934RE03_9BACT</name>
<dbReference type="InterPro" id="IPR050194">
    <property type="entry name" value="Glycosyltransferase_grp1"/>
</dbReference>
<comment type="caution">
    <text evidence="3">The sequence shown here is derived from an EMBL/GenBank/DDBJ whole genome shotgun (WGS) entry which is preliminary data.</text>
</comment>
<evidence type="ECO:0000259" key="1">
    <source>
        <dbReference type="Pfam" id="PF00534"/>
    </source>
</evidence>
<proteinExistence type="predicted"/>
<feature type="domain" description="Glycosyltransferase subfamily 4-like N-terminal" evidence="2">
    <location>
        <begin position="78"/>
        <end position="187"/>
    </location>
</feature>
<sequence>MTLLFYDDRPLFGGHEAMTLLGLAALLKDPDLTIHFIACDENTTLLKKLAELKAIYPNLKIEPTEESVSNFEALRHFLFRGRIADLAAEIRRINPDAVISVQGGLEPSSLGILAARKCGIKAISYLAMPHSYQTMGAKLGRLLDWGTPSLIERPDAFITISEEMATHLRARGAKVPVEVVFPGVDTDYYQPASRHTCREKLDLPQDVPVFACVGRIDFQQKQQDRLLRALARPALEECHLVFGGDGPDAPTLDSLIQSRKVAHRIRRIPWAETAVLYPAANAVVIPSRYEGVPLVMLEALACGTTVLGSDTDGMREILPDDCRFDAGSSAAVAGFLRQWIDAGMSEPPAELSDRVRREMSLEAFQESFRHTLHRLV</sequence>
<dbReference type="Gene3D" id="3.40.50.2000">
    <property type="entry name" value="Glycogen Phosphorylase B"/>
    <property type="match status" value="2"/>
</dbReference>
<dbReference type="InterPro" id="IPR001296">
    <property type="entry name" value="Glyco_trans_1"/>
</dbReference>
<evidence type="ECO:0000313" key="3">
    <source>
        <dbReference type="EMBL" id="MBK1826836.1"/>
    </source>
</evidence>
<reference evidence="3" key="1">
    <citation type="submission" date="2021-01" db="EMBL/GenBank/DDBJ databases">
        <title>Modified the classification status of verrucomicrobia.</title>
        <authorList>
            <person name="Feng X."/>
        </authorList>
    </citation>
    <scope>NUCLEOTIDE SEQUENCE</scope>
    <source>
        <strain evidence="3">KCTC 22201</strain>
    </source>
</reference>
<dbReference type="SUPFAM" id="SSF53756">
    <property type="entry name" value="UDP-Glycosyltransferase/glycogen phosphorylase"/>
    <property type="match status" value="1"/>
</dbReference>
<dbReference type="CDD" id="cd03801">
    <property type="entry name" value="GT4_PimA-like"/>
    <property type="match status" value="1"/>
</dbReference>
<dbReference type="Pfam" id="PF00534">
    <property type="entry name" value="Glycos_transf_1"/>
    <property type="match status" value="1"/>
</dbReference>
<protein>
    <submittedName>
        <fullName evidence="3">Glycosyltransferase family 4 protein</fullName>
    </submittedName>
</protein>
<dbReference type="GO" id="GO:0016757">
    <property type="term" value="F:glycosyltransferase activity"/>
    <property type="evidence" value="ECO:0007669"/>
    <property type="project" value="InterPro"/>
</dbReference>
<gene>
    <name evidence="3" type="ORF">JIN81_07385</name>
</gene>
<keyword evidence="4" id="KW-1185">Reference proteome</keyword>
<dbReference type="RefSeq" id="WP_200278166.1">
    <property type="nucleotide sequence ID" value="NZ_JAENII010000004.1"/>
</dbReference>
<evidence type="ECO:0000313" key="4">
    <source>
        <dbReference type="Proteomes" id="UP000658278"/>
    </source>
</evidence>
<accession>A0A934RE03</accession>
<dbReference type="AlphaFoldDB" id="A0A934RE03"/>
<dbReference type="Pfam" id="PF13439">
    <property type="entry name" value="Glyco_transf_4"/>
    <property type="match status" value="1"/>
</dbReference>
<organism evidence="3 4">
    <name type="scientific">Haloferula rosea</name>
    <dbReference type="NCBI Taxonomy" id="490093"/>
    <lineage>
        <taxon>Bacteria</taxon>
        <taxon>Pseudomonadati</taxon>
        <taxon>Verrucomicrobiota</taxon>
        <taxon>Verrucomicrobiia</taxon>
        <taxon>Verrucomicrobiales</taxon>
        <taxon>Verrucomicrobiaceae</taxon>
        <taxon>Haloferula</taxon>
    </lineage>
</organism>
<dbReference type="PANTHER" id="PTHR45947:SF3">
    <property type="entry name" value="SULFOQUINOVOSYL TRANSFERASE SQD2"/>
    <property type="match status" value="1"/>
</dbReference>
<dbReference type="EMBL" id="JAENII010000004">
    <property type="protein sequence ID" value="MBK1826836.1"/>
    <property type="molecule type" value="Genomic_DNA"/>
</dbReference>
<feature type="domain" description="Glycosyl transferase family 1" evidence="1">
    <location>
        <begin position="196"/>
        <end position="321"/>
    </location>
</feature>
<dbReference type="InterPro" id="IPR028098">
    <property type="entry name" value="Glyco_trans_4-like_N"/>
</dbReference>
<dbReference type="Proteomes" id="UP000658278">
    <property type="component" value="Unassembled WGS sequence"/>
</dbReference>
<evidence type="ECO:0000259" key="2">
    <source>
        <dbReference type="Pfam" id="PF13439"/>
    </source>
</evidence>
<dbReference type="PANTHER" id="PTHR45947">
    <property type="entry name" value="SULFOQUINOVOSYL TRANSFERASE SQD2"/>
    <property type="match status" value="1"/>
</dbReference>